<dbReference type="GO" id="GO:0015234">
    <property type="term" value="F:thiamine transmembrane transporter activity"/>
    <property type="evidence" value="ECO:0007669"/>
    <property type="project" value="InterPro"/>
</dbReference>
<feature type="transmembrane region" description="Helical" evidence="1">
    <location>
        <begin position="141"/>
        <end position="163"/>
    </location>
</feature>
<evidence type="ECO:0000313" key="3">
    <source>
        <dbReference type="Proteomes" id="UP000260649"/>
    </source>
</evidence>
<keyword evidence="1" id="KW-1133">Transmembrane helix</keyword>
<accession>A0A3E2B6C9</accession>
<dbReference type="AlphaFoldDB" id="A0A3E2B6C9"/>
<name>A0A3E2B6C9_9FIRM</name>
<dbReference type="EMBL" id="QQRQ01000002">
    <property type="protein sequence ID" value="RFT07544.1"/>
    <property type="molecule type" value="Genomic_DNA"/>
</dbReference>
<evidence type="ECO:0000313" key="2">
    <source>
        <dbReference type="EMBL" id="RFT07544.1"/>
    </source>
</evidence>
<feature type="transmembrane region" description="Helical" evidence="1">
    <location>
        <begin position="23"/>
        <end position="41"/>
    </location>
</feature>
<dbReference type="InterPro" id="IPR012651">
    <property type="entry name" value="Thia_Transptr_ThiT"/>
</dbReference>
<keyword evidence="1" id="KW-0472">Membrane</keyword>
<dbReference type="NCBIfam" id="TIGR02357">
    <property type="entry name" value="ECF_ThiT_YuaJ"/>
    <property type="match status" value="1"/>
</dbReference>
<reference evidence="2 3" key="1">
    <citation type="submission" date="2018-07" db="EMBL/GenBank/DDBJ databases">
        <title>GABA Modulating Bacteria of the Human Gut Microbiota.</title>
        <authorList>
            <person name="Strandwitz P."/>
            <person name="Kim K.H."/>
            <person name="Terekhova D."/>
            <person name="Liu J.K."/>
            <person name="Sharma A."/>
            <person name="Levering J."/>
            <person name="Mcdonald D."/>
            <person name="Dietrich D."/>
            <person name="Ramadhar T.R."/>
            <person name="Lekbua A."/>
            <person name="Mroue N."/>
            <person name="Liston C."/>
            <person name="Stewart E.J."/>
            <person name="Dubin M.J."/>
            <person name="Zengler K."/>
            <person name="Knight R."/>
            <person name="Gilbert J.A."/>
            <person name="Clardy J."/>
            <person name="Lewis K."/>
        </authorList>
    </citation>
    <scope>NUCLEOTIDE SEQUENCE [LARGE SCALE GENOMIC DNA]</scope>
    <source>
        <strain evidence="2 3">KLE1738</strain>
    </source>
</reference>
<dbReference type="GO" id="GO:0005886">
    <property type="term" value="C:plasma membrane"/>
    <property type="evidence" value="ECO:0007669"/>
    <property type="project" value="InterPro"/>
</dbReference>
<proteinExistence type="predicted"/>
<comment type="caution">
    <text evidence="2">The sequence shown here is derived from an EMBL/GenBank/DDBJ whole genome shotgun (WGS) entry which is preliminary data.</text>
</comment>
<feature type="transmembrane region" description="Helical" evidence="1">
    <location>
        <begin position="48"/>
        <end position="68"/>
    </location>
</feature>
<protein>
    <submittedName>
        <fullName evidence="2">Energy-coupled thiamine transporter ThiT</fullName>
    </submittedName>
</protein>
<dbReference type="Proteomes" id="UP000260649">
    <property type="component" value="Unassembled WGS sequence"/>
</dbReference>
<evidence type="ECO:0000256" key="1">
    <source>
        <dbReference type="SAM" id="Phobius"/>
    </source>
</evidence>
<dbReference type="Pfam" id="PF09515">
    <property type="entry name" value="Thia_YuaJ"/>
    <property type="match status" value="1"/>
</dbReference>
<dbReference type="Gene3D" id="1.10.1760.20">
    <property type="match status" value="1"/>
</dbReference>
<gene>
    <name evidence="2" type="primary">thiT</name>
    <name evidence="2" type="ORF">DV520_02565</name>
</gene>
<feature type="transmembrane region" description="Helical" evidence="1">
    <location>
        <begin position="97"/>
        <end position="121"/>
    </location>
</feature>
<keyword evidence="1" id="KW-0812">Transmembrane</keyword>
<organism evidence="2 3">
    <name type="scientific">Evtepia gabavorous</name>
    <dbReference type="NCBI Taxonomy" id="2211183"/>
    <lineage>
        <taxon>Bacteria</taxon>
        <taxon>Bacillati</taxon>
        <taxon>Bacillota</taxon>
        <taxon>Clostridia</taxon>
        <taxon>Eubacteriales</taxon>
        <taxon>Evtepia</taxon>
    </lineage>
</organism>
<feature type="transmembrane region" description="Helical" evidence="1">
    <location>
        <begin position="74"/>
        <end position="90"/>
    </location>
</feature>
<dbReference type="OrthoDB" id="9795813at2"/>
<keyword evidence="3" id="KW-1185">Reference proteome</keyword>
<sequence>MLCEGAILVALAQILSMLKLWEMPWGGSITLGMLPIFLFAVRWGTRWGLVAGFAYGLLQVMFDGGFAISWQSILGDYLVAFTVLGLAGLGRGREKGIFLGTVLGGAARFVVHWVVGATVWAMYMPDAFFGMTMTSPWLYSLLYNGFYMLIDTLLCLVIFALLFRPMHQYLTGADLRKTTE</sequence>